<dbReference type="Proteomes" id="UP000238916">
    <property type="component" value="Unassembled WGS sequence"/>
</dbReference>
<evidence type="ECO:0000313" key="2">
    <source>
        <dbReference type="Proteomes" id="UP000238916"/>
    </source>
</evidence>
<dbReference type="EMBL" id="OMOF01000720">
    <property type="protein sequence ID" value="SPF54358.1"/>
    <property type="molecule type" value="Genomic_DNA"/>
</dbReference>
<protein>
    <recommendedName>
        <fullName evidence="3">TSCPD domain-containing protein</fullName>
    </recommendedName>
</protein>
<dbReference type="AlphaFoldDB" id="A0A2U3LR48"/>
<proteinExistence type="predicted"/>
<evidence type="ECO:0000313" key="1">
    <source>
        <dbReference type="EMBL" id="SPF54358.1"/>
    </source>
</evidence>
<sequence>MIKTKKDGKKVYQFAKDGIILCEDVCGQYLNELREYSTRLMSLALRHGAGIEHLQAVLRKSGTIVDFNQAIVRAISKYVKNATLKEKCPRCNAELKYVEGCVKCSDPECSYTKCG</sequence>
<evidence type="ECO:0008006" key="3">
    <source>
        <dbReference type="Google" id="ProtNLM"/>
    </source>
</evidence>
<organism evidence="1 2">
    <name type="scientific">Candidatus Desulfosporosinus infrequens</name>
    <dbReference type="NCBI Taxonomy" id="2043169"/>
    <lineage>
        <taxon>Bacteria</taxon>
        <taxon>Bacillati</taxon>
        <taxon>Bacillota</taxon>
        <taxon>Clostridia</taxon>
        <taxon>Eubacteriales</taxon>
        <taxon>Desulfitobacteriaceae</taxon>
        <taxon>Desulfosporosinus</taxon>
    </lineage>
</organism>
<name>A0A2U3LR48_9FIRM</name>
<accession>A0A2U3LR48</accession>
<reference evidence="2" key="1">
    <citation type="submission" date="2018-02" db="EMBL/GenBank/DDBJ databases">
        <authorList>
            <person name="Hausmann B."/>
        </authorList>
    </citation>
    <scope>NUCLEOTIDE SEQUENCE [LARGE SCALE GENOMIC DNA]</scope>
    <source>
        <strain evidence="2">Peat soil MAG SbF1</strain>
    </source>
</reference>
<gene>
    <name evidence="1" type="ORF">SBF1_7470003</name>
</gene>